<proteinExistence type="predicted"/>
<keyword evidence="2" id="KW-1185">Reference proteome</keyword>
<reference evidence="1" key="1">
    <citation type="submission" date="2022-04" db="EMBL/GenBank/DDBJ databases">
        <title>Genome of the entomopathogenic fungus Entomophthora muscae.</title>
        <authorList>
            <person name="Elya C."/>
            <person name="Lovett B.R."/>
            <person name="Lee E."/>
            <person name="Macias A.M."/>
            <person name="Hajek A.E."/>
            <person name="De Bivort B.L."/>
            <person name="Kasson M.T."/>
            <person name="De Fine Licht H.H."/>
            <person name="Stajich J.E."/>
        </authorList>
    </citation>
    <scope>NUCLEOTIDE SEQUENCE</scope>
    <source>
        <strain evidence="1">Berkeley</strain>
    </source>
</reference>
<gene>
    <name evidence="1" type="ORF">DSO57_1037737</name>
</gene>
<comment type="caution">
    <text evidence="1">The sequence shown here is derived from an EMBL/GenBank/DDBJ whole genome shotgun (WGS) entry which is preliminary data.</text>
</comment>
<organism evidence="1 2">
    <name type="scientific">Entomophthora muscae</name>
    <dbReference type="NCBI Taxonomy" id="34485"/>
    <lineage>
        <taxon>Eukaryota</taxon>
        <taxon>Fungi</taxon>
        <taxon>Fungi incertae sedis</taxon>
        <taxon>Zoopagomycota</taxon>
        <taxon>Entomophthoromycotina</taxon>
        <taxon>Entomophthoromycetes</taxon>
        <taxon>Entomophthorales</taxon>
        <taxon>Entomophthoraceae</taxon>
        <taxon>Entomophthora</taxon>
    </lineage>
</organism>
<name>A0ACC2UJG6_9FUNG</name>
<evidence type="ECO:0000313" key="2">
    <source>
        <dbReference type="Proteomes" id="UP001165960"/>
    </source>
</evidence>
<evidence type="ECO:0000313" key="1">
    <source>
        <dbReference type="EMBL" id="KAJ9086988.1"/>
    </source>
</evidence>
<accession>A0ACC2UJG6</accession>
<protein>
    <submittedName>
        <fullName evidence="1">Uncharacterized protein</fullName>
    </submittedName>
</protein>
<dbReference type="Proteomes" id="UP001165960">
    <property type="component" value="Unassembled WGS sequence"/>
</dbReference>
<dbReference type="EMBL" id="QTSX02000421">
    <property type="protein sequence ID" value="KAJ9086988.1"/>
    <property type="molecule type" value="Genomic_DNA"/>
</dbReference>
<sequence>MPFLGDGSELKIGRNQMDSLYQLPKFHNWTGAPADFSQLHRLDAKLPETKAVYSHGKLKELYHVLETSLWVARTQVNTSLECQFPDKCKWTLYSAAPYVEAIEVDRLNSFDSRSLFLGSKGVNKTCAETNLLLYSSWAPTGEAWIYRILLQATIERNVYPEFGKHHKTLNVVRMPIRLGNGKCDAYYGVYHYRYGANRIGAWK</sequence>